<evidence type="ECO:0000313" key="3">
    <source>
        <dbReference type="Proteomes" id="UP000649259"/>
    </source>
</evidence>
<accession>A0ABQ3RZJ9</accession>
<dbReference type="RefSeq" id="WP_189918262.1">
    <property type="nucleotide sequence ID" value="NZ_BMSI01000001.1"/>
</dbReference>
<dbReference type="EMBL" id="BNEB01000003">
    <property type="protein sequence ID" value="GHI61273.1"/>
    <property type="molecule type" value="Genomic_DNA"/>
</dbReference>
<gene>
    <name evidence="2" type="ORF">Saso_29230</name>
</gene>
<name>A0ABQ3RZJ9_9ACTN</name>
<feature type="compositionally biased region" description="Acidic residues" evidence="1">
    <location>
        <begin position="198"/>
        <end position="214"/>
    </location>
</feature>
<proteinExistence type="predicted"/>
<dbReference type="Proteomes" id="UP000649259">
    <property type="component" value="Unassembled WGS sequence"/>
</dbReference>
<comment type="caution">
    <text evidence="2">The sequence shown here is derived from an EMBL/GenBank/DDBJ whole genome shotgun (WGS) entry which is preliminary data.</text>
</comment>
<dbReference type="GeneID" id="91470801"/>
<keyword evidence="3" id="KW-1185">Reference proteome</keyword>
<evidence type="ECO:0000256" key="1">
    <source>
        <dbReference type="SAM" id="MobiDB-lite"/>
    </source>
</evidence>
<reference evidence="3" key="1">
    <citation type="submission" date="2023-07" db="EMBL/GenBank/DDBJ databases">
        <title>Whole genome shotgun sequence of Streptomyces cacaoi subsp. asoensis NBRC 13813.</title>
        <authorList>
            <person name="Komaki H."/>
            <person name="Tamura T."/>
        </authorList>
    </citation>
    <scope>NUCLEOTIDE SEQUENCE [LARGE SCALE GENOMIC DNA]</scope>
    <source>
        <strain evidence="3">NBRC 13813</strain>
    </source>
</reference>
<protein>
    <submittedName>
        <fullName evidence="2">Uncharacterized protein</fullName>
    </submittedName>
</protein>
<evidence type="ECO:0000313" key="2">
    <source>
        <dbReference type="EMBL" id="GHI61273.1"/>
    </source>
</evidence>
<sequence>MGFSGHVVFARGERPLLDAPVFDGLGAEAKRAVHAWPPRPGGWQTLQFDHGVWEDALLGALVEWSGAPVCAADVSDSDVALVTGVDTGDRRWQAWLNLDLAAALLVEEPEDVDDTSLWAVSDEFAAALSRKRAELDAEVPADAEGARAWAAAAGVPATAEQSRVEQSRVEELLRSHETFVEDLFDLLLDALGFPQAHDEDEDEDEHGDEDGAQD</sequence>
<organism evidence="2 3">
    <name type="scientific">Streptomyces asoensis</name>
    <dbReference type="NCBI Taxonomy" id="249586"/>
    <lineage>
        <taxon>Bacteria</taxon>
        <taxon>Bacillati</taxon>
        <taxon>Actinomycetota</taxon>
        <taxon>Actinomycetes</taxon>
        <taxon>Kitasatosporales</taxon>
        <taxon>Streptomycetaceae</taxon>
        <taxon>Streptomyces</taxon>
    </lineage>
</organism>
<feature type="region of interest" description="Disordered" evidence="1">
    <location>
        <begin position="194"/>
        <end position="214"/>
    </location>
</feature>